<accession>M0DQK0</accession>
<organism evidence="1 2">
    <name type="scientific">Halorubrum distributum JCM 10247</name>
    <dbReference type="NCBI Taxonomy" id="1227486"/>
    <lineage>
        <taxon>Archaea</taxon>
        <taxon>Methanobacteriati</taxon>
        <taxon>Methanobacteriota</taxon>
        <taxon>Stenosarchaea group</taxon>
        <taxon>Halobacteria</taxon>
        <taxon>Halobacteriales</taxon>
        <taxon>Haloferacaceae</taxon>
        <taxon>Halorubrum</taxon>
        <taxon>Halorubrum distributum group</taxon>
    </lineage>
</organism>
<gene>
    <name evidence="1" type="ORF">C473_02283</name>
</gene>
<protein>
    <submittedName>
        <fullName evidence="1">Uncharacterized protein</fullName>
    </submittedName>
</protein>
<dbReference type="RefSeq" id="WP_007344350.1">
    <property type="nucleotide sequence ID" value="NZ_AOIW01000028.1"/>
</dbReference>
<sequence>MGNIADESWSKLVTRLKRYWVGAGRNPERLKEAVSHYRDASGPKIRPVRSAWGKGQTLR</sequence>
<proteinExistence type="predicted"/>
<dbReference type="EMBL" id="AOIW01000028">
    <property type="protein sequence ID" value="ELZ36424.1"/>
    <property type="molecule type" value="Genomic_DNA"/>
</dbReference>
<dbReference type="Proteomes" id="UP000011572">
    <property type="component" value="Unassembled WGS sequence"/>
</dbReference>
<name>M0DQK0_9EURY</name>
<evidence type="ECO:0000313" key="1">
    <source>
        <dbReference type="EMBL" id="ELZ36424.1"/>
    </source>
</evidence>
<dbReference type="PATRIC" id="fig|1227486.3.peg.369"/>
<comment type="caution">
    <text evidence="1">The sequence shown here is derived from an EMBL/GenBank/DDBJ whole genome shotgun (WGS) entry which is preliminary data.</text>
</comment>
<dbReference type="AlphaFoldDB" id="M0DQK0"/>
<evidence type="ECO:0000313" key="2">
    <source>
        <dbReference type="Proteomes" id="UP000011572"/>
    </source>
</evidence>
<reference evidence="1 2" key="1">
    <citation type="journal article" date="2014" name="PLoS Genet.">
        <title>Phylogenetically driven sequencing of extremely halophilic archaea reveals strategies for static and dynamic osmo-response.</title>
        <authorList>
            <person name="Becker E.A."/>
            <person name="Seitzer P.M."/>
            <person name="Tritt A."/>
            <person name="Larsen D."/>
            <person name="Krusor M."/>
            <person name="Yao A.I."/>
            <person name="Wu D."/>
            <person name="Madern D."/>
            <person name="Eisen J.A."/>
            <person name="Darling A.E."/>
            <person name="Facciotti M.T."/>
        </authorList>
    </citation>
    <scope>NUCLEOTIDE SEQUENCE [LARGE SCALE GENOMIC DNA]</scope>
    <source>
        <strain evidence="1 2">JCM 10247</strain>
    </source>
</reference>